<dbReference type="PROSITE" id="PS51257">
    <property type="entry name" value="PROKAR_LIPOPROTEIN"/>
    <property type="match status" value="1"/>
</dbReference>
<evidence type="ECO:0000256" key="1">
    <source>
        <dbReference type="SAM" id="Coils"/>
    </source>
</evidence>
<keyword evidence="3" id="KW-1185">Reference proteome</keyword>
<dbReference type="InterPro" id="IPR016875">
    <property type="entry name" value="UCP028200"/>
</dbReference>
<keyword evidence="2" id="KW-0449">Lipoprotein</keyword>
<gene>
    <name evidence="2" type="ORF">OIK42_09465</name>
</gene>
<evidence type="ECO:0000313" key="2">
    <source>
        <dbReference type="EMBL" id="MDC8830989.1"/>
    </source>
</evidence>
<protein>
    <submittedName>
        <fullName evidence="2">DUF6279 family lipoprotein</fullName>
    </submittedName>
</protein>
<comment type="caution">
    <text evidence="2">The sequence shown here is derived from an EMBL/GenBank/DDBJ whole genome shotgun (WGS) entry which is preliminary data.</text>
</comment>
<proteinExistence type="predicted"/>
<reference evidence="2 3" key="1">
    <citation type="submission" date="2022-10" db="EMBL/GenBank/DDBJ databases">
        <title>Alteromonas sp. chi3 Genome sequencing.</title>
        <authorList>
            <person name="Park S."/>
        </authorList>
    </citation>
    <scope>NUCLEOTIDE SEQUENCE [LARGE SCALE GENOMIC DNA]</scope>
    <source>
        <strain evidence="3">chi3</strain>
    </source>
</reference>
<dbReference type="PIRSF" id="PIRSF028200">
    <property type="entry name" value="UCP028200"/>
    <property type="match status" value="1"/>
</dbReference>
<feature type="coiled-coil region" evidence="1">
    <location>
        <begin position="114"/>
        <end position="175"/>
    </location>
</feature>
<sequence>MKKGLLIAIIFLLVGCSTKFTYNNLDWLIHWYIDDYVSLTDEQEEFFDDHFAQWQQWHRSEELSKYIAHLRALKADLSAPTLTAQQIEMHMQDSRLHWERLRDRVSPALAQIAYDLTDEQIESLFDEINDKNDEIRESLADYAEMSVEEQAEERLDNLEDDVSEYIGRLNQEQKRIIKAFAPEFNSTRALWLKYRTEMQQGARTLLANRKQNPLFRTELVALITRPEDFRSETYRTLRVENTRTYAKMAEQLFYTLDKKQKRKLIGEIDDMIEDLEYLMSNE</sequence>
<accession>A0ABT5L1R6</accession>
<evidence type="ECO:0000313" key="3">
    <source>
        <dbReference type="Proteomes" id="UP001218788"/>
    </source>
</evidence>
<dbReference type="Proteomes" id="UP001218788">
    <property type="component" value="Unassembled WGS sequence"/>
</dbReference>
<organism evidence="2 3">
    <name type="scientific">Alteromonas gilva</name>
    <dbReference type="NCBI Taxonomy" id="2987522"/>
    <lineage>
        <taxon>Bacteria</taxon>
        <taxon>Pseudomonadati</taxon>
        <taxon>Pseudomonadota</taxon>
        <taxon>Gammaproteobacteria</taxon>
        <taxon>Alteromonadales</taxon>
        <taxon>Alteromonadaceae</taxon>
        <taxon>Alteromonas/Salinimonas group</taxon>
        <taxon>Alteromonas</taxon>
    </lineage>
</organism>
<keyword evidence="1" id="KW-0175">Coiled coil</keyword>
<dbReference type="Pfam" id="PF19795">
    <property type="entry name" value="DUF6279"/>
    <property type="match status" value="1"/>
</dbReference>
<dbReference type="RefSeq" id="WP_273640017.1">
    <property type="nucleotide sequence ID" value="NZ_JAQQXP010000001.1"/>
</dbReference>
<name>A0ABT5L1R6_9ALTE</name>
<dbReference type="EMBL" id="JAQQXP010000001">
    <property type="protein sequence ID" value="MDC8830989.1"/>
    <property type="molecule type" value="Genomic_DNA"/>
</dbReference>